<comment type="similarity">
    <text evidence="2">Belongs to the POMP/UMP1 family.</text>
</comment>
<dbReference type="PhylomeDB" id="B3RXM6"/>
<dbReference type="Pfam" id="PF05348">
    <property type="entry name" value="UMP1"/>
    <property type="match status" value="1"/>
</dbReference>
<dbReference type="InParanoid" id="B3RXM6"/>
<dbReference type="GO" id="GO:0005737">
    <property type="term" value="C:cytoplasm"/>
    <property type="evidence" value="ECO:0000318"/>
    <property type="project" value="GO_Central"/>
</dbReference>
<name>B3RXM6_TRIAD</name>
<reference evidence="3 4" key="1">
    <citation type="journal article" date="2008" name="Nature">
        <title>The Trichoplax genome and the nature of placozoans.</title>
        <authorList>
            <person name="Srivastava M."/>
            <person name="Begovic E."/>
            <person name="Chapman J."/>
            <person name="Putnam N.H."/>
            <person name="Hellsten U."/>
            <person name="Kawashima T."/>
            <person name="Kuo A."/>
            <person name="Mitros T."/>
            <person name="Salamov A."/>
            <person name="Carpenter M.L."/>
            <person name="Signorovitch A.Y."/>
            <person name="Moreno M.A."/>
            <person name="Kamm K."/>
            <person name="Grimwood J."/>
            <person name="Schmutz J."/>
            <person name="Shapiro H."/>
            <person name="Grigoriev I.V."/>
            <person name="Buss L.W."/>
            <person name="Schierwater B."/>
            <person name="Dellaporta S.L."/>
            <person name="Rokhsar D.S."/>
        </authorList>
    </citation>
    <scope>NUCLEOTIDE SEQUENCE [LARGE SCALE GENOMIC DNA]</scope>
    <source>
        <strain evidence="3 4">Grell-BS-1999</strain>
    </source>
</reference>
<dbReference type="OMA" id="HADMEKK"/>
<dbReference type="GO" id="GO:0005634">
    <property type="term" value="C:nucleus"/>
    <property type="evidence" value="ECO:0000318"/>
    <property type="project" value="GO_Central"/>
</dbReference>
<dbReference type="GeneID" id="6753989"/>
<dbReference type="eggNOG" id="KOG3061">
    <property type="taxonomic scope" value="Eukaryota"/>
</dbReference>
<evidence type="ECO:0000313" key="4">
    <source>
        <dbReference type="Proteomes" id="UP000009022"/>
    </source>
</evidence>
<dbReference type="GO" id="GO:0043248">
    <property type="term" value="P:proteasome assembly"/>
    <property type="evidence" value="ECO:0000318"/>
    <property type="project" value="GO_Central"/>
</dbReference>
<evidence type="ECO:0008006" key="5">
    <source>
        <dbReference type="Google" id="ProtNLM"/>
    </source>
</evidence>
<dbReference type="OrthoDB" id="15001at2759"/>
<dbReference type="EMBL" id="DS985245">
    <property type="protein sequence ID" value="EDV24454.1"/>
    <property type="molecule type" value="Genomic_DNA"/>
</dbReference>
<proteinExistence type="inferred from homology"/>
<dbReference type="RefSeq" id="XP_002112344.1">
    <property type="nucleotide sequence ID" value="XM_002112308.1"/>
</dbReference>
<keyword evidence="1" id="KW-0143">Chaperone</keyword>
<evidence type="ECO:0000256" key="1">
    <source>
        <dbReference type="ARBA" id="ARBA00023186"/>
    </source>
</evidence>
<dbReference type="InterPro" id="IPR008012">
    <property type="entry name" value="Ump1"/>
</dbReference>
<gene>
    <name evidence="3" type="ORF">TRIADDRAFT_56262</name>
</gene>
<protein>
    <recommendedName>
        <fullName evidence="5">Proteasome maturation protein</fullName>
    </recommendedName>
</protein>
<organism evidence="3 4">
    <name type="scientific">Trichoplax adhaerens</name>
    <name type="common">Trichoplax reptans</name>
    <dbReference type="NCBI Taxonomy" id="10228"/>
    <lineage>
        <taxon>Eukaryota</taxon>
        <taxon>Metazoa</taxon>
        <taxon>Placozoa</taxon>
        <taxon>Uniplacotomia</taxon>
        <taxon>Trichoplacea</taxon>
        <taxon>Trichoplacidae</taxon>
        <taxon>Trichoplax</taxon>
    </lineage>
</organism>
<keyword evidence="4" id="KW-1185">Reference proteome</keyword>
<dbReference type="AlphaFoldDB" id="B3RXM6"/>
<dbReference type="Proteomes" id="UP000009022">
    <property type="component" value="Unassembled WGS sequence"/>
</dbReference>
<dbReference type="PANTHER" id="PTHR12828">
    <property type="entry name" value="PROTEASOME MATURATION PROTEIN UMP1"/>
    <property type="match status" value="1"/>
</dbReference>
<dbReference type="CTD" id="6753989"/>
<accession>B3RXM6</accession>
<evidence type="ECO:0000313" key="3">
    <source>
        <dbReference type="EMBL" id="EDV24454.1"/>
    </source>
</evidence>
<evidence type="ECO:0000256" key="2">
    <source>
        <dbReference type="ARBA" id="ARBA00043974"/>
    </source>
</evidence>
<dbReference type="STRING" id="10228.B3RXM6"/>
<sequence>MESRIDPTHANPQTNMVINPNTNAFGVHDAMRFGPAKVRTTTGPNHPLYQSELQHAKNAEEMNLSLMKRVQGAHGPFKLHMERSVASKMHRLPGMHSHMVALDCLMGTDETIDFEDFLGGRFATMIRTHY</sequence>
<dbReference type="PANTHER" id="PTHR12828:SF3">
    <property type="entry name" value="PROTEASOME MATURATION PROTEIN"/>
    <property type="match status" value="1"/>
</dbReference>
<dbReference type="KEGG" id="tad:TRIADDRAFT_56262"/>
<dbReference type="HOGENOM" id="CLU_100687_1_0_1"/>